<gene>
    <name evidence="8" type="ORF">NAES01612_LOCUS12858</name>
</gene>
<name>A0A7S4NUY4_9EUKA</name>
<keyword evidence="3 6" id="KW-0812">Transmembrane</keyword>
<evidence type="ECO:0000256" key="2">
    <source>
        <dbReference type="ARBA" id="ARBA00010596"/>
    </source>
</evidence>
<dbReference type="EMBL" id="HBKR01019641">
    <property type="protein sequence ID" value="CAE2308733.1"/>
    <property type="molecule type" value="Transcribed_RNA"/>
</dbReference>
<proteinExistence type="inferred from homology"/>
<comment type="similarity">
    <text evidence="2 6">Belongs to the YIP1 family.</text>
</comment>
<dbReference type="GO" id="GO:0006888">
    <property type="term" value="P:endoplasmic reticulum to Golgi vesicle-mediated transport"/>
    <property type="evidence" value="ECO:0007669"/>
    <property type="project" value="InterPro"/>
</dbReference>
<feature type="transmembrane region" description="Helical" evidence="6">
    <location>
        <begin position="116"/>
        <end position="134"/>
    </location>
</feature>
<evidence type="ECO:0000313" key="8">
    <source>
        <dbReference type="EMBL" id="CAE2308733.1"/>
    </source>
</evidence>
<dbReference type="InterPro" id="IPR045231">
    <property type="entry name" value="Yip1/4-like"/>
</dbReference>
<dbReference type="PANTHER" id="PTHR21236">
    <property type="entry name" value="GOLGI MEMBRANE PROTEIN YIP1"/>
    <property type="match status" value="1"/>
</dbReference>
<organism evidence="8">
    <name type="scientific">Paramoeba aestuarina</name>
    <dbReference type="NCBI Taxonomy" id="180227"/>
    <lineage>
        <taxon>Eukaryota</taxon>
        <taxon>Amoebozoa</taxon>
        <taxon>Discosea</taxon>
        <taxon>Flabellinia</taxon>
        <taxon>Dactylopodida</taxon>
        <taxon>Paramoebidae</taxon>
        <taxon>Paramoeba</taxon>
    </lineage>
</organism>
<feature type="transmembrane region" description="Helical" evidence="6">
    <location>
        <begin position="82"/>
        <end position="104"/>
    </location>
</feature>
<comment type="subcellular location">
    <subcellularLocation>
        <location evidence="6">Golgi apparatus membrane</location>
        <topology evidence="6">Multi-pass membrane protein</topology>
    </subcellularLocation>
    <subcellularLocation>
        <location evidence="1">Membrane</location>
        <topology evidence="1">Multi-pass membrane protein</topology>
    </subcellularLocation>
</comment>
<keyword evidence="4 6" id="KW-1133">Transmembrane helix</keyword>
<feature type="transmembrane region" description="Helical" evidence="6">
    <location>
        <begin position="59"/>
        <end position="76"/>
    </location>
</feature>
<evidence type="ECO:0000259" key="7">
    <source>
        <dbReference type="Pfam" id="PF04893"/>
    </source>
</evidence>
<evidence type="ECO:0000256" key="6">
    <source>
        <dbReference type="RuleBase" id="RU361264"/>
    </source>
</evidence>
<dbReference type="PANTHER" id="PTHR21236:SF1">
    <property type="entry name" value="PROTEIN YIPF6"/>
    <property type="match status" value="1"/>
</dbReference>
<dbReference type="GO" id="GO:0000139">
    <property type="term" value="C:Golgi membrane"/>
    <property type="evidence" value="ECO:0007669"/>
    <property type="project" value="UniProtKB-SubCell"/>
</dbReference>
<dbReference type="GO" id="GO:0005802">
    <property type="term" value="C:trans-Golgi network"/>
    <property type="evidence" value="ECO:0007669"/>
    <property type="project" value="TreeGrafter"/>
</dbReference>
<feature type="transmembrane region" description="Helical" evidence="6">
    <location>
        <begin position="176"/>
        <end position="194"/>
    </location>
</feature>
<dbReference type="AlphaFoldDB" id="A0A7S4NUY4"/>
<evidence type="ECO:0000256" key="4">
    <source>
        <dbReference type="ARBA" id="ARBA00022989"/>
    </source>
</evidence>
<accession>A0A7S4NUY4</accession>
<protein>
    <recommendedName>
        <fullName evidence="6">Protein YIPF</fullName>
    </recommendedName>
</protein>
<keyword evidence="5 6" id="KW-0472">Membrane</keyword>
<dbReference type="Pfam" id="PF04893">
    <property type="entry name" value="Yip1"/>
    <property type="match status" value="1"/>
</dbReference>
<evidence type="ECO:0000256" key="1">
    <source>
        <dbReference type="ARBA" id="ARBA00004141"/>
    </source>
</evidence>
<evidence type="ECO:0000256" key="3">
    <source>
        <dbReference type="ARBA" id="ARBA00022692"/>
    </source>
</evidence>
<dbReference type="InterPro" id="IPR006977">
    <property type="entry name" value="Yip1_dom"/>
</dbReference>
<sequence length="214" mass="23702">MEFINQMNDEPLQTPEHVATLDEPVSETLKRDAKMVGLKLFHVVCPHGKGPAALRDWDLWGPLVFCFFLAAVLALSSNSGSVFTIIFMVVGIGSVVICANARLVGTKISFFQCVSVLGYCIFPLDIAALIGLFLPSGGWVWFFVRLILCSLSLLWCTWATVPFFGGMAILERRTLVIYPVFLFYMFLMFLVLVGKNDEPDSPTPSPTPTTPPEM</sequence>
<feature type="domain" description="Yip1" evidence="7">
    <location>
        <begin position="55"/>
        <end position="189"/>
    </location>
</feature>
<reference evidence="8" key="1">
    <citation type="submission" date="2021-01" db="EMBL/GenBank/DDBJ databases">
        <authorList>
            <person name="Corre E."/>
            <person name="Pelletier E."/>
            <person name="Niang G."/>
            <person name="Scheremetjew M."/>
            <person name="Finn R."/>
            <person name="Kale V."/>
            <person name="Holt S."/>
            <person name="Cochrane G."/>
            <person name="Meng A."/>
            <person name="Brown T."/>
            <person name="Cohen L."/>
        </authorList>
    </citation>
    <scope>NUCLEOTIDE SEQUENCE</scope>
    <source>
        <strain evidence="8">SoJaBio B1-5/56/2</strain>
    </source>
</reference>
<feature type="transmembrane region" description="Helical" evidence="6">
    <location>
        <begin position="140"/>
        <end position="164"/>
    </location>
</feature>
<evidence type="ECO:0000256" key="5">
    <source>
        <dbReference type="ARBA" id="ARBA00023136"/>
    </source>
</evidence>